<keyword evidence="1" id="KW-0472">Membrane</keyword>
<feature type="transmembrane region" description="Helical" evidence="1">
    <location>
        <begin position="292"/>
        <end position="313"/>
    </location>
</feature>
<keyword evidence="1" id="KW-1133">Transmembrane helix</keyword>
<sequence length="362" mass="41549">MNCALGKLLIPDILLYASRRDFSLDVLLYASREPLIPDVFYADVFFGIGKSPISCSGNLIGAYYVVNFDFPFPSLLFSHRLKASSWFNATNNAKSNPSLKNPVVARQRPRRGGGSSWEGLHEVTALKASWCSQFNVCKASLERRDASTQHYNVVGFLQIRTYVSSVMFEASWKLKLKREEECQRNRLSGKKEWACLDKRVLLLLVMVMTEKPSFWTLYEGVNRWGGAMRKRVMVPWDVPGKLKFGEISRAKEGINIIEVDGGCIENCIEIYIVKTSTRSASKIEFDNLSKYFFSYFTHVSLVTLPLLLHYALLDRSPLMDLDLDEVFLLSFPFVFIISFDRYLRRNSTQNSQKSSRLNQRKF</sequence>
<feature type="transmembrane region" description="Helical" evidence="1">
    <location>
        <begin position="325"/>
        <end position="343"/>
    </location>
</feature>
<reference evidence="2" key="1">
    <citation type="submission" date="2023-03" db="UniProtKB">
        <authorList>
            <consortium name="EnsemblPlants"/>
        </authorList>
    </citation>
    <scope>IDENTIFICATION</scope>
</reference>
<dbReference type="EnsemblPlants" id="MELO3C033234.2.1">
    <property type="protein sequence ID" value="MELO3C033234.2.1"/>
    <property type="gene ID" value="MELO3C033234.2"/>
</dbReference>
<organism evidence="2">
    <name type="scientific">Cucumis melo</name>
    <name type="common">Muskmelon</name>
    <dbReference type="NCBI Taxonomy" id="3656"/>
    <lineage>
        <taxon>Eukaryota</taxon>
        <taxon>Viridiplantae</taxon>
        <taxon>Streptophyta</taxon>
        <taxon>Embryophyta</taxon>
        <taxon>Tracheophyta</taxon>
        <taxon>Spermatophyta</taxon>
        <taxon>Magnoliopsida</taxon>
        <taxon>eudicotyledons</taxon>
        <taxon>Gunneridae</taxon>
        <taxon>Pentapetalae</taxon>
        <taxon>rosids</taxon>
        <taxon>fabids</taxon>
        <taxon>Cucurbitales</taxon>
        <taxon>Cucurbitaceae</taxon>
        <taxon>Benincaseae</taxon>
        <taxon>Cucumis</taxon>
    </lineage>
</organism>
<name>A0A9I9EFV0_CUCME</name>
<keyword evidence="1" id="KW-0812">Transmembrane</keyword>
<evidence type="ECO:0000313" key="2">
    <source>
        <dbReference type="EnsemblPlants" id="MELO3C033234.2.1"/>
    </source>
</evidence>
<dbReference type="Gramene" id="MELO3C033234.2.1">
    <property type="protein sequence ID" value="MELO3C033234.2.1"/>
    <property type="gene ID" value="MELO3C033234.2"/>
</dbReference>
<proteinExistence type="predicted"/>
<protein>
    <submittedName>
        <fullName evidence="2">Uncharacterized protein</fullName>
    </submittedName>
</protein>
<dbReference type="AlphaFoldDB" id="A0A9I9EFV0"/>
<evidence type="ECO:0000256" key="1">
    <source>
        <dbReference type="SAM" id="Phobius"/>
    </source>
</evidence>
<accession>A0A9I9EFV0</accession>